<sequence length="263" mass="30315">MWRYLVLYWHFFKARVKVMMEYRVDFLIGITSNIFTQGTSILFIAIVFQHIDAIHGWTFYEMMFIYAVAMLGRSLEHTFFDNLWMLGGQYIRPGNFDRILIRPVNALFQVVADRLQQDGIGSLIIGLIVLFTSTPHLDIHWGAAQVIWFIVMIISSGIIFLAVNLFFASLSFWMVDSLPIMYAVQRTSDFARYPMNIFGKGIRFVLTWIIPYGFTAFYPAAMFIDDSGFQNVAVWTPVAALISITIAYLLWNRGLRSFTSTGN</sequence>
<dbReference type="AlphaFoldDB" id="A0A1G7R2S8"/>
<dbReference type="Proteomes" id="UP000198972">
    <property type="component" value="Unassembled WGS sequence"/>
</dbReference>
<keyword evidence="1" id="KW-1133">Transmembrane helix</keyword>
<keyword evidence="1" id="KW-0472">Membrane</keyword>
<gene>
    <name evidence="2" type="ORF">SAMN04488542_12470</name>
</gene>
<dbReference type="EMBL" id="FNBG01000024">
    <property type="protein sequence ID" value="SDG05101.1"/>
    <property type="molecule type" value="Genomic_DNA"/>
</dbReference>
<dbReference type="Pfam" id="PF06182">
    <property type="entry name" value="ABC2_membrane_6"/>
    <property type="match status" value="1"/>
</dbReference>
<feature type="transmembrane region" description="Helical" evidence="1">
    <location>
        <begin position="57"/>
        <end position="75"/>
    </location>
</feature>
<name>A0A1G7R2S8_9BACL</name>
<dbReference type="InterPro" id="IPR010390">
    <property type="entry name" value="ABC-2_transporter-like"/>
</dbReference>
<evidence type="ECO:0000313" key="3">
    <source>
        <dbReference type="Proteomes" id="UP000198972"/>
    </source>
</evidence>
<reference evidence="2 3" key="1">
    <citation type="submission" date="2016-10" db="EMBL/GenBank/DDBJ databases">
        <authorList>
            <person name="de Groot N.N."/>
        </authorList>
    </citation>
    <scope>NUCLEOTIDE SEQUENCE [LARGE SCALE GENOMIC DNA]</scope>
    <source>
        <strain evidence="2 3">DSM 28129</strain>
    </source>
</reference>
<evidence type="ECO:0000256" key="1">
    <source>
        <dbReference type="SAM" id="Phobius"/>
    </source>
</evidence>
<organism evidence="2 3">
    <name type="scientific">Fontibacillus panacisegetis</name>
    <dbReference type="NCBI Taxonomy" id="670482"/>
    <lineage>
        <taxon>Bacteria</taxon>
        <taxon>Bacillati</taxon>
        <taxon>Bacillota</taxon>
        <taxon>Bacilli</taxon>
        <taxon>Bacillales</taxon>
        <taxon>Paenibacillaceae</taxon>
        <taxon>Fontibacillus</taxon>
    </lineage>
</organism>
<dbReference type="STRING" id="670482.SAMN04488542_12470"/>
<feature type="transmembrane region" description="Helical" evidence="1">
    <location>
        <begin position="202"/>
        <end position="220"/>
    </location>
</feature>
<dbReference type="PANTHER" id="PTHR36833:SF1">
    <property type="entry name" value="INTEGRAL MEMBRANE TRANSPORT PROTEIN"/>
    <property type="match status" value="1"/>
</dbReference>
<feature type="transmembrane region" description="Helical" evidence="1">
    <location>
        <begin position="123"/>
        <end position="141"/>
    </location>
</feature>
<keyword evidence="1" id="KW-0812">Transmembrane</keyword>
<accession>A0A1G7R2S8</accession>
<protein>
    <submittedName>
        <fullName evidence="2">ABC-2 type transport system permease protein</fullName>
    </submittedName>
</protein>
<dbReference type="PANTHER" id="PTHR36833">
    <property type="entry name" value="SLR0610 PROTEIN-RELATED"/>
    <property type="match status" value="1"/>
</dbReference>
<feature type="transmembrane region" description="Helical" evidence="1">
    <location>
        <begin position="26"/>
        <end position="51"/>
    </location>
</feature>
<dbReference type="RefSeq" id="WP_091233884.1">
    <property type="nucleotide sequence ID" value="NZ_FNBG01000024.1"/>
</dbReference>
<dbReference type="OrthoDB" id="9788195at2"/>
<feature type="transmembrane region" description="Helical" evidence="1">
    <location>
        <begin position="232"/>
        <end position="251"/>
    </location>
</feature>
<feature type="transmembrane region" description="Helical" evidence="1">
    <location>
        <begin position="147"/>
        <end position="175"/>
    </location>
</feature>
<keyword evidence="3" id="KW-1185">Reference proteome</keyword>
<evidence type="ECO:0000313" key="2">
    <source>
        <dbReference type="EMBL" id="SDG05101.1"/>
    </source>
</evidence>
<proteinExistence type="predicted"/>